<dbReference type="PANTHER" id="PTHR30151">
    <property type="entry name" value="ALKANE SULFONATE ABC TRANSPORTER-RELATED, MEMBRANE SUBUNIT"/>
    <property type="match status" value="1"/>
</dbReference>
<protein>
    <recommendedName>
        <fullName evidence="8">ABC transmembrane type-1 domain-containing protein</fullName>
    </recommendedName>
</protein>
<organism evidence="9 10">
    <name type="scientific">Enterococcus faecium</name>
    <name type="common">Streptococcus faecium</name>
    <dbReference type="NCBI Taxonomy" id="1352"/>
    <lineage>
        <taxon>Bacteria</taxon>
        <taxon>Bacillati</taxon>
        <taxon>Bacillota</taxon>
        <taxon>Bacilli</taxon>
        <taxon>Lactobacillales</taxon>
        <taxon>Enterococcaceae</taxon>
        <taxon>Enterococcus</taxon>
    </lineage>
</organism>
<feature type="non-terminal residue" evidence="9">
    <location>
        <position position="1"/>
    </location>
</feature>
<dbReference type="Pfam" id="PF00528">
    <property type="entry name" value="BPD_transp_1"/>
    <property type="match status" value="1"/>
</dbReference>
<proteinExistence type="predicted"/>
<gene>
    <name evidence="9" type="ORF">CQR37_16680</name>
</gene>
<keyword evidence="6 7" id="KW-0472">Membrane</keyword>
<feature type="domain" description="ABC transmembrane type-1" evidence="8">
    <location>
        <begin position="3"/>
        <end position="79"/>
    </location>
</feature>
<dbReference type="AlphaFoldDB" id="A0A2G0E6K3"/>
<keyword evidence="2" id="KW-0813">Transport</keyword>
<keyword evidence="3" id="KW-1003">Cell membrane</keyword>
<keyword evidence="4 7" id="KW-0812">Transmembrane</keyword>
<evidence type="ECO:0000313" key="9">
    <source>
        <dbReference type="EMBL" id="PHL20056.1"/>
    </source>
</evidence>
<dbReference type="InterPro" id="IPR000515">
    <property type="entry name" value="MetI-like"/>
</dbReference>
<dbReference type="RefSeq" id="WP_143353423.1">
    <property type="nucleotide sequence ID" value="NZ_PCGC01000431.1"/>
</dbReference>
<evidence type="ECO:0000256" key="7">
    <source>
        <dbReference type="SAM" id="Phobius"/>
    </source>
</evidence>
<dbReference type="SUPFAM" id="SSF161098">
    <property type="entry name" value="MetI-like"/>
    <property type="match status" value="1"/>
</dbReference>
<dbReference type="InterPro" id="IPR035906">
    <property type="entry name" value="MetI-like_sf"/>
</dbReference>
<evidence type="ECO:0000256" key="4">
    <source>
        <dbReference type="ARBA" id="ARBA00022692"/>
    </source>
</evidence>
<evidence type="ECO:0000256" key="1">
    <source>
        <dbReference type="ARBA" id="ARBA00004651"/>
    </source>
</evidence>
<dbReference type="Proteomes" id="UP000224303">
    <property type="component" value="Unassembled WGS sequence"/>
</dbReference>
<evidence type="ECO:0000313" key="10">
    <source>
        <dbReference type="Proteomes" id="UP000224303"/>
    </source>
</evidence>
<reference evidence="9 10" key="1">
    <citation type="submission" date="2017-10" db="EMBL/GenBank/DDBJ databases">
        <title>Draft genomes of the Enterococcus faecium isolated from human feces before and after Helicobacter pylori eradication therapy.</title>
        <authorList>
            <person name="Prianichniikov N.A."/>
            <person name="Glushchenko O.E."/>
            <person name="Malakhova M.V."/>
        </authorList>
    </citation>
    <scope>NUCLEOTIDE SEQUENCE [LARGE SCALE GENOMIC DNA]</scope>
    <source>
        <strain evidence="9 10">Hp_5-7</strain>
    </source>
</reference>
<dbReference type="EMBL" id="PCGC01000431">
    <property type="protein sequence ID" value="PHL20056.1"/>
    <property type="molecule type" value="Genomic_DNA"/>
</dbReference>
<dbReference type="GO" id="GO:0005886">
    <property type="term" value="C:plasma membrane"/>
    <property type="evidence" value="ECO:0007669"/>
    <property type="project" value="UniProtKB-SubCell"/>
</dbReference>
<evidence type="ECO:0000256" key="3">
    <source>
        <dbReference type="ARBA" id="ARBA00022475"/>
    </source>
</evidence>
<accession>A0A2G0E6K3</accession>
<keyword evidence="5 7" id="KW-1133">Transmembrane helix</keyword>
<name>A0A2G0E6K3_ENTFC</name>
<evidence type="ECO:0000256" key="5">
    <source>
        <dbReference type="ARBA" id="ARBA00022989"/>
    </source>
</evidence>
<comment type="caution">
    <text evidence="9">The sequence shown here is derived from an EMBL/GenBank/DDBJ whole genome shotgun (WGS) entry which is preliminary data.</text>
</comment>
<feature type="transmembrane region" description="Helical" evidence="7">
    <location>
        <begin position="58"/>
        <end position="79"/>
    </location>
</feature>
<evidence type="ECO:0000259" key="8">
    <source>
        <dbReference type="Pfam" id="PF00528"/>
    </source>
</evidence>
<dbReference type="PANTHER" id="PTHR30151:SF20">
    <property type="entry name" value="ABC TRANSPORTER PERMEASE PROTEIN HI_0355-RELATED"/>
    <property type="match status" value="1"/>
</dbReference>
<comment type="subcellular location">
    <subcellularLocation>
        <location evidence="1">Cell membrane</location>
        <topology evidence="1">Multi-pass membrane protein</topology>
    </subcellularLocation>
</comment>
<dbReference type="GO" id="GO:0055085">
    <property type="term" value="P:transmembrane transport"/>
    <property type="evidence" value="ECO:0007669"/>
    <property type="project" value="InterPro"/>
</dbReference>
<sequence>KIYRIYKIPAGLSGFFSGLKVAATYCVSGAVVGEWLSAQAGLGYYMIRVKNSYQIDKVFAAIICVILLSLLLNGACSLLKKGYYRMLYIL</sequence>
<feature type="transmembrane region" description="Helical" evidence="7">
    <location>
        <begin position="12"/>
        <end position="38"/>
    </location>
</feature>
<evidence type="ECO:0000256" key="2">
    <source>
        <dbReference type="ARBA" id="ARBA00022448"/>
    </source>
</evidence>
<evidence type="ECO:0000256" key="6">
    <source>
        <dbReference type="ARBA" id="ARBA00023136"/>
    </source>
</evidence>